<dbReference type="Pfam" id="PF01300">
    <property type="entry name" value="Sua5_yciO_yrdC"/>
    <property type="match status" value="1"/>
</dbReference>
<dbReference type="GO" id="GO:0006450">
    <property type="term" value="P:regulation of translational fidelity"/>
    <property type="evidence" value="ECO:0007669"/>
    <property type="project" value="TreeGrafter"/>
</dbReference>
<accession>A0A223AQL2</accession>
<keyword evidence="9 13" id="KW-0547">Nucleotide-binding</keyword>
<keyword evidence="10 13" id="KW-0067">ATP-binding</keyword>
<dbReference type="GO" id="GO:0003725">
    <property type="term" value="F:double-stranded RNA binding"/>
    <property type="evidence" value="ECO:0007669"/>
    <property type="project" value="UniProtKB-UniRule"/>
</dbReference>
<feature type="binding site" evidence="14">
    <location>
        <position position="192"/>
    </location>
    <ligand>
        <name>ATP</name>
        <dbReference type="ChEBI" id="CHEBI:30616"/>
    </ligand>
</feature>
<evidence type="ECO:0000256" key="9">
    <source>
        <dbReference type="ARBA" id="ARBA00022741"/>
    </source>
</evidence>
<feature type="binding site" evidence="14">
    <location>
        <position position="236"/>
    </location>
    <ligand>
        <name>ATP</name>
        <dbReference type="ChEBI" id="CHEBI:30616"/>
    </ligand>
</feature>
<dbReference type="Proteomes" id="UP000214689">
    <property type="component" value="Chromosome"/>
</dbReference>
<evidence type="ECO:0000256" key="14">
    <source>
        <dbReference type="PIRSR" id="PIRSR004930-1"/>
    </source>
</evidence>
<evidence type="ECO:0000313" key="17">
    <source>
        <dbReference type="Proteomes" id="UP000214689"/>
    </source>
</evidence>
<dbReference type="GO" id="GO:0000049">
    <property type="term" value="F:tRNA binding"/>
    <property type="evidence" value="ECO:0007669"/>
    <property type="project" value="TreeGrafter"/>
</dbReference>
<name>A0A223AQL2_9FIRM</name>
<feature type="binding site" evidence="14">
    <location>
        <position position="118"/>
    </location>
    <ligand>
        <name>ATP</name>
        <dbReference type="ChEBI" id="CHEBI:30616"/>
    </ligand>
</feature>
<evidence type="ECO:0000256" key="11">
    <source>
        <dbReference type="ARBA" id="ARBA00029774"/>
    </source>
</evidence>
<feature type="binding site" evidence="14">
    <location>
        <position position="64"/>
    </location>
    <ligand>
        <name>L-threonine</name>
        <dbReference type="ChEBI" id="CHEBI:57926"/>
    </ligand>
</feature>
<dbReference type="GO" id="GO:0005737">
    <property type="term" value="C:cytoplasm"/>
    <property type="evidence" value="ECO:0007669"/>
    <property type="project" value="UniProtKB-SubCell"/>
</dbReference>
<evidence type="ECO:0000256" key="8">
    <source>
        <dbReference type="ARBA" id="ARBA00022695"/>
    </source>
</evidence>
<dbReference type="InterPro" id="IPR006070">
    <property type="entry name" value="Sua5-like_dom"/>
</dbReference>
<keyword evidence="6 13" id="KW-0808">Transferase</keyword>
<comment type="catalytic activity">
    <reaction evidence="12 13">
        <text>L-threonine + hydrogencarbonate + ATP = L-threonylcarbamoyladenylate + diphosphate + H2O</text>
        <dbReference type="Rhea" id="RHEA:36407"/>
        <dbReference type="ChEBI" id="CHEBI:15377"/>
        <dbReference type="ChEBI" id="CHEBI:17544"/>
        <dbReference type="ChEBI" id="CHEBI:30616"/>
        <dbReference type="ChEBI" id="CHEBI:33019"/>
        <dbReference type="ChEBI" id="CHEBI:57926"/>
        <dbReference type="ChEBI" id="CHEBI:73682"/>
        <dbReference type="EC" id="2.7.7.87"/>
    </reaction>
</comment>
<protein>
    <recommendedName>
        <fullName evidence="4 13">Threonylcarbamoyl-AMP synthase</fullName>
        <shortName evidence="13">TC-AMP synthase</shortName>
        <ecNumber evidence="3 13">2.7.7.87</ecNumber>
    </recommendedName>
    <alternativeName>
        <fullName evidence="11 13">L-threonylcarbamoyladenylate synthase</fullName>
    </alternativeName>
</protein>
<keyword evidence="8 13" id="KW-0548">Nucleotidyltransferase</keyword>
<dbReference type="EMBL" id="CP016199">
    <property type="protein sequence ID" value="ASS37260.1"/>
    <property type="molecule type" value="Genomic_DNA"/>
</dbReference>
<dbReference type="Gene3D" id="3.90.870.10">
    <property type="entry name" value="DHBP synthase"/>
    <property type="match status" value="1"/>
</dbReference>
<gene>
    <name evidence="16" type="ORF">AXF17_01400</name>
</gene>
<feature type="binding site" evidence="14">
    <location>
        <position position="178"/>
    </location>
    <ligand>
        <name>L-threonine</name>
        <dbReference type="ChEBI" id="CHEBI:57926"/>
    </ligand>
</feature>
<evidence type="ECO:0000256" key="4">
    <source>
        <dbReference type="ARBA" id="ARBA00015492"/>
    </source>
</evidence>
<feature type="binding site" evidence="14">
    <location>
        <position position="55"/>
    </location>
    <ligand>
        <name>ATP</name>
        <dbReference type="ChEBI" id="CHEBI:30616"/>
    </ligand>
</feature>
<feature type="binding site" evidence="14">
    <location>
        <position position="138"/>
    </location>
    <ligand>
        <name>L-threonine</name>
        <dbReference type="ChEBI" id="CHEBI:57926"/>
    </ligand>
</feature>
<sequence length="330" mass="35353">MKTRIILPDTEGISEAGAILRDGGLVAFPTETVYGLGANALDAVATKHIYEAKGRPSDNPMIVHVASIDMLNGVASDVTDEQKAIMSKLWPGPITFVLRKNPNVPDVTTGGLDTVAVRWPARREAAEIIEAAGVPIAAPSANLSGKPSPTTFEDVAEDMDGRIDAIVKGERTAIGIESTVLDLTSEVPTILRPGFITKSQIEDAVGGEVQYDPSLFKKPGADDFHPKSPGMKYKHYAPKAAVRIVEGSKEAVCTAIAELEAESVSNNLRTAVLDYMGNGDKAANNFFADLRQCDRDGVDIIYIAAYDWDEVGFSVMNRMVKSAGYDIVNV</sequence>
<reference evidence="17" key="1">
    <citation type="submission" date="2016-05" db="EMBL/GenBank/DDBJ databases">
        <authorList>
            <person name="Holder M.E."/>
            <person name="Ajami N.J."/>
            <person name="Petrosino J.F."/>
        </authorList>
    </citation>
    <scope>NUCLEOTIDE SEQUENCE [LARGE SCALE GENOMIC DNA]</scope>
    <source>
        <strain evidence="17">ATCC 700696</strain>
    </source>
</reference>
<dbReference type="GO" id="GO:0005524">
    <property type="term" value="F:ATP binding"/>
    <property type="evidence" value="ECO:0007669"/>
    <property type="project" value="UniProtKB-UniRule"/>
</dbReference>
<dbReference type="PROSITE" id="PS51163">
    <property type="entry name" value="YRDC"/>
    <property type="match status" value="1"/>
</dbReference>
<comment type="subcellular location">
    <subcellularLocation>
        <location evidence="1 13">Cytoplasm</location>
    </subcellularLocation>
</comment>
<evidence type="ECO:0000256" key="10">
    <source>
        <dbReference type="ARBA" id="ARBA00022840"/>
    </source>
</evidence>
<dbReference type="InterPro" id="IPR050156">
    <property type="entry name" value="TC-AMP_synthase_SUA5"/>
</dbReference>
<evidence type="ECO:0000256" key="1">
    <source>
        <dbReference type="ARBA" id="ARBA00004496"/>
    </source>
</evidence>
<dbReference type="PIRSF" id="PIRSF004930">
    <property type="entry name" value="Tln_factor_SUA5"/>
    <property type="match status" value="1"/>
</dbReference>
<evidence type="ECO:0000259" key="15">
    <source>
        <dbReference type="PROSITE" id="PS51163"/>
    </source>
</evidence>
<dbReference type="FunFam" id="3.90.870.10:FF:000009">
    <property type="entry name" value="Threonylcarbamoyl-AMP synthase, putative"/>
    <property type="match status" value="1"/>
</dbReference>
<comment type="similarity">
    <text evidence="2 13">Belongs to the SUA5 family.</text>
</comment>
<organism evidence="16 17">
    <name type="scientific">Mogibacterium pumilum</name>
    <dbReference type="NCBI Taxonomy" id="86332"/>
    <lineage>
        <taxon>Bacteria</taxon>
        <taxon>Bacillati</taxon>
        <taxon>Bacillota</taxon>
        <taxon>Clostridia</taxon>
        <taxon>Peptostreptococcales</taxon>
        <taxon>Anaerovoracaceae</taxon>
        <taxon>Mogibacterium</taxon>
    </lineage>
</organism>
<feature type="domain" description="YrdC-like" evidence="15">
    <location>
        <begin position="10"/>
        <end position="196"/>
    </location>
</feature>
<dbReference type="InterPro" id="IPR005145">
    <property type="entry name" value="Sua5_C"/>
</dbReference>
<evidence type="ECO:0000256" key="6">
    <source>
        <dbReference type="ARBA" id="ARBA00022679"/>
    </source>
</evidence>
<evidence type="ECO:0000256" key="2">
    <source>
        <dbReference type="ARBA" id="ARBA00007663"/>
    </source>
</evidence>
<evidence type="ECO:0000256" key="5">
    <source>
        <dbReference type="ARBA" id="ARBA00022490"/>
    </source>
</evidence>
<feature type="binding site" evidence="14">
    <location>
        <position position="59"/>
    </location>
    <ligand>
        <name>ATP</name>
        <dbReference type="ChEBI" id="CHEBI:30616"/>
    </ligand>
</feature>
<evidence type="ECO:0000256" key="7">
    <source>
        <dbReference type="ARBA" id="ARBA00022694"/>
    </source>
</evidence>
<dbReference type="PANTHER" id="PTHR17490:SF16">
    <property type="entry name" value="THREONYLCARBAMOYL-AMP SYNTHASE"/>
    <property type="match status" value="1"/>
</dbReference>
<feature type="binding site" evidence="14">
    <location>
        <position position="140"/>
    </location>
    <ligand>
        <name>ATP</name>
        <dbReference type="ChEBI" id="CHEBI:30616"/>
    </ligand>
</feature>
<feature type="binding site" evidence="14">
    <location>
        <position position="114"/>
    </location>
    <ligand>
        <name>ATP</name>
        <dbReference type="ChEBI" id="CHEBI:30616"/>
    </ligand>
</feature>
<dbReference type="InterPro" id="IPR038385">
    <property type="entry name" value="Sua5/YwlC_C"/>
</dbReference>
<dbReference type="SUPFAM" id="SSF55821">
    <property type="entry name" value="YrdC/RibB"/>
    <property type="match status" value="1"/>
</dbReference>
<dbReference type="EC" id="2.7.7.87" evidence="3 13"/>
<dbReference type="AlphaFoldDB" id="A0A223AQL2"/>
<dbReference type="Gene3D" id="3.40.50.11030">
    <property type="entry name" value="Threonylcarbamoyl-AMP synthase, C-terminal domain"/>
    <property type="match status" value="1"/>
</dbReference>
<dbReference type="Pfam" id="PF03481">
    <property type="entry name" value="Sua5_C"/>
    <property type="match status" value="1"/>
</dbReference>
<evidence type="ECO:0000256" key="13">
    <source>
        <dbReference type="PIRNR" id="PIRNR004930"/>
    </source>
</evidence>
<keyword evidence="5 13" id="KW-0963">Cytoplasm</keyword>
<dbReference type="GO" id="GO:0008033">
    <property type="term" value="P:tRNA processing"/>
    <property type="evidence" value="ECO:0007669"/>
    <property type="project" value="UniProtKB-KW"/>
</dbReference>
<keyword evidence="7 13" id="KW-0819">tRNA processing</keyword>
<keyword evidence="17" id="KW-1185">Reference proteome</keyword>
<dbReference type="GO" id="GO:0061710">
    <property type="term" value="F:L-threonylcarbamoyladenylate synthase"/>
    <property type="evidence" value="ECO:0007669"/>
    <property type="project" value="UniProtKB-EC"/>
</dbReference>
<dbReference type="NCBIfam" id="TIGR00057">
    <property type="entry name" value="L-threonylcarbamoyladenylate synthase"/>
    <property type="match status" value="1"/>
</dbReference>
<dbReference type="OrthoDB" id="9814580at2"/>
<dbReference type="RefSeq" id="WP_094233480.1">
    <property type="nucleotide sequence ID" value="NZ_CP016199.1"/>
</dbReference>
<dbReference type="InterPro" id="IPR010923">
    <property type="entry name" value="T(6)A37_SUA5"/>
</dbReference>
<evidence type="ECO:0000256" key="12">
    <source>
        <dbReference type="ARBA" id="ARBA00048366"/>
    </source>
</evidence>
<evidence type="ECO:0000256" key="3">
    <source>
        <dbReference type="ARBA" id="ARBA00012584"/>
    </source>
</evidence>
<feature type="binding site" evidence="14">
    <location>
        <position position="148"/>
    </location>
    <ligand>
        <name>ATP</name>
        <dbReference type="ChEBI" id="CHEBI:30616"/>
    </ligand>
</feature>
<evidence type="ECO:0000313" key="16">
    <source>
        <dbReference type="EMBL" id="ASS37260.1"/>
    </source>
</evidence>
<comment type="function">
    <text evidence="13">Required for the formation of a threonylcarbamoyl group on adenosine at position 37 (t(6)A37) in tRNAs that read codons beginning with adenine.</text>
</comment>
<feature type="binding site" evidence="14">
    <location>
        <position position="32"/>
    </location>
    <ligand>
        <name>L-threonine</name>
        <dbReference type="ChEBI" id="CHEBI:57926"/>
    </ligand>
</feature>
<proteinExistence type="inferred from homology"/>
<dbReference type="InterPro" id="IPR017945">
    <property type="entry name" value="DHBP_synth_RibB-like_a/b_dom"/>
</dbReference>
<dbReference type="PANTHER" id="PTHR17490">
    <property type="entry name" value="SUA5"/>
    <property type="match status" value="1"/>
</dbReference>